<evidence type="ECO:0008006" key="4">
    <source>
        <dbReference type="Google" id="ProtNLM"/>
    </source>
</evidence>
<reference evidence="2" key="2">
    <citation type="journal article" date="2022" name="Hortic Res">
        <title>The genome of Dioscorea zingiberensis sheds light on the biosynthesis, origin and evolution of the medicinally important diosgenin saponins.</title>
        <authorList>
            <person name="Li Y."/>
            <person name="Tan C."/>
            <person name="Li Z."/>
            <person name="Guo J."/>
            <person name="Li S."/>
            <person name="Chen X."/>
            <person name="Wang C."/>
            <person name="Dai X."/>
            <person name="Yang H."/>
            <person name="Song W."/>
            <person name="Hou L."/>
            <person name="Xu J."/>
            <person name="Tong Z."/>
            <person name="Xu A."/>
            <person name="Yuan X."/>
            <person name="Wang W."/>
            <person name="Yang Q."/>
            <person name="Chen L."/>
            <person name="Sun Z."/>
            <person name="Wang K."/>
            <person name="Pan B."/>
            <person name="Chen J."/>
            <person name="Bao Y."/>
            <person name="Liu F."/>
            <person name="Qi X."/>
            <person name="Gang D.R."/>
            <person name="Wen J."/>
            <person name="Li J."/>
        </authorList>
    </citation>
    <scope>NUCLEOTIDE SEQUENCE</scope>
    <source>
        <strain evidence="2">Dzin_1.0</strain>
    </source>
</reference>
<reference evidence="2" key="1">
    <citation type="submission" date="2021-03" db="EMBL/GenBank/DDBJ databases">
        <authorList>
            <person name="Li Z."/>
            <person name="Yang C."/>
        </authorList>
    </citation>
    <scope>NUCLEOTIDE SEQUENCE</scope>
    <source>
        <strain evidence="2">Dzin_1.0</strain>
        <tissue evidence="2">Leaf</tissue>
    </source>
</reference>
<name>A0A9D5CSR8_9LILI</name>
<sequence length="485" mass="52751">MERYSISTTSINGGAGSATISPCRPTSFRTAVLPPKPLPHLHNPRRLDADAELSIFDAQRYFSTDSNTSIINDSSLIKNNNNNNNNNKIVINQSCDLSTNPRDSSVSSVDTFSRNYRNMSYHATPTASSEASWNSQSGLLTNPPGAAAISVRAFPLNEHRKAVPFSPRRRFPRHCPCSGKKSIDVEEKYSEPKSPMTTTTTTTTTMTMSTAAKLQVPRPDPVVIDDDDASETETKMKILAENWAKERALFRPAGHFSPESRFTTSRFLESSGFSFPILKPQAASLDDPARDSLEVFRPNRRGGFAFPGSPRGVDDDVGSDASSDLFELESFSAYKRRDSLDDAASAAGRLVHLRRSIEIAAAAAAAEPSEGYAPSEVSVEWSVTTAEGFDRASAANFSSAASDYDEARFVRAAEPDRTGGKRRGSGLLSCVCEKAVSVGPNPVRFVPEQQRRPGPVGFIPGEPDRVHASLVRSNSSRMCRPMATR</sequence>
<keyword evidence="3" id="KW-1185">Reference proteome</keyword>
<dbReference type="PANTHER" id="PTHR33781:SF1">
    <property type="entry name" value="PROTEIN PHYTOCHROME KINASE SUBSTRATE 4"/>
    <property type="match status" value="1"/>
</dbReference>
<evidence type="ECO:0000313" key="3">
    <source>
        <dbReference type="Proteomes" id="UP001085076"/>
    </source>
</evidence>
<dbReference type="GO" id="GO:0009638">
    <property type="term" value="P:phototropism"/>
    <property type="evidence" value="ECO:0007669"/>
    <property type="project" value="InterPro"/>
</dbReference>
<gene>
    <name evidence="2" type="ORF">J5N97_014590</name>
</gene>
<dbReference type="Proteomes" id="UP001085076">
    <property type="component" value="Miscellaneous, Linkage group lg03"/>
</dbReference>
<dbReference type="AlphaFoldDB" id="A0A9D5CSR8"/>
<evidence type="ECO:0000256" key="1">
    <source>
        <dbReference type="SAM" id="MobiDB-lite"/>
    </source>
</evidence>
<protein>
    <recommendedName>
        <fullName evidence="4">Protein PHYTOCHROME KINASE SUBSTRATE 4</fullName>
    </recommendedName>
</protein>
<accession>A0A9D5CSR8</accession>
<comment type="caution">
    <text evidence="2">The sequence shown here is derived from an EMBL/GenBank/DDBJ whole genome shotgun (WGS) entry which is preliminary data.</text>
</comment>
<dbReference type="InterPro" id="IPR039615">
    <property type="entry name" value="PKS"/>
</dbReference>
<dbReference type="PANTHER" id="PTHR33781">
    <property type="entry name" value="PROTEIN PHYTOCHROME KINASE SUBSTRATE 1-RELATED"/>
    <property type="match status" value="1"/>
</dbReference>
<feature type="region of interest" description="Disordered" evidence="1">
    <location>
        <begin position="444"/>
        <end position="463"/>
    </location>
</feature>
<evidence type="ECO:0000313" key="2">
    <source>
        <dbReference type="EMBL" id="KAJ0979116.1"/>
    </source>
</evidence>
<proteinExistence type="predicted"/>
<organism evidence="2 3">
    <name type="scientific">Dioscorea zingiberensis</name>
    <dbReference type="NCBI Taxonomy" id="325984"/>
    <lineage>
        <taxon>Eukaryota</taxon>
        <taxon>Viridiplantae</taxon>
        <taxon>Streptophyta</taxon>
        <taxon>Embryophyta</taxon>
        <taxon>Tracheophyta</taxon>
        <taxon>Spermatophyta</taxon>
        <taxon>Magnoliopsida</taxon>
        <taxon>Liliopsida</taxon>
        <taxon>Dioscoreales</taxon>
        <taxon>Dioscoreaceae</taxon>
        <taxon>Dioscorea</taxon>
    </lineage>
</organism>
<dbReference type="EMBL" id="JAGGNH010000003">
    <property type="protein sequence ID" value="KAJ0979116.1"/>
    <property type="molecule type" value="Genomic_DNA"/>
</dbReference>
<dbReference type="OrthoDB" id="691744at2759"/>